<dbReference type="Proteomes" id="UP001221142">
    <property type="component" value="Unassembled WGS sequence"/>
</dbReference>
<evidence type="ECO:0000313" key="2">
    <source>
        <dbReference type="EMBL" id="KAJ7644159.1"/>
    </source>
</evidence>
<evidence type="ECO:0000256" key="1">
    <source>
        <dbReference type="SAM" id="MobiDB-lite"/>
    </source>
</evidence>
<comment type="caution">
    <text evidence="2">The sequence shown here is derived from an EMBL/GenBank/DDBJ whole genome shotgun (WGS) entry which is preliminary data.</text>
</comment>
<feature type="compositionally biased region" description="Gly residues" evidence="1">
    <location>
        <begin position="13"/>
        <end position="49"/>
    </location>
</feature>
<organism evidence="2 3">
    <name type="scientific">Roridomyces roridus</name>
    <dbReference type="NCBI Taxonomy" id="1738132"/>
    <lineage>
        <taxon>Eukaryota</taxon>
        <taxon>Fungi</taxon>
        <taxon>Dikarya</taxon>
        <taxon>Basidiomycota</taxon>
        <taxon>Agaricomycotina</taxon>
        <taxon>Agaricomycetes</taxon>
        <taxon>Agaricomycetidae</taxon>
        <taxon>Agaricales</taxon>
        <taxon>Marasmiineae</taxon>
        <taxon>Mycenaceae</taxon>
        <taxon>Roridomyces</taxon>
    </lineage>
</organism>
<protein>
    <submittedName>
        <fullName evidence="2">Uncharacterized protein</fullName>
    </submittedName>
</protein>
<sequence>MYVPFLTKRRGGGKSGGGGGDAGGGGTSSGGKGSTGSEPGGSTGTGAGAGARTNEPITASGSSRTATSYGNGGGKIITIPSGQLFQGRMEGGGTRAEVFGTRTFGSGYPGLTGRGVATRPFPFFFWPLSFGVGAGATGAYLHSNDEYGHADNTSRPGGPMMTAAFQSNSSTFRILSDNSTVVSLISDIMANCSTSLISQTSSASPYNDTSDSPPQPEQVVQYYRASSIALSLDGYNNTAIFEAEGTPDVALPSGLDTTLLACLNDTIGAAAPMIDGAGSRWAAVPNNFSLLGLIWLVWLSYTNI</sequence>
<dbReference type="EMBL" id="JARKIF010000003">
    <property type="protein sequence ID" value="KAJ7644159.1"/>
    <property type="molecule type" value="Genomic_DNA"/>
</dbReference>
<feature type="compositionally biased region" description="Polar residues" evidence="1">
    <location>
        <begin position="55"/>
        <end position="69"/>
    </location>
</feature>
<keyword evidence="3" id="KW-1185">Reference proteome</keyword>
<accession>A0AAD7CB87</accession>
<gene>
    <name evidence="2" type="ORF">FB45DRAFT_289713</name>
</gene>
<evidence type="ECO:0000313" key="3">
    <source>
        <dbReference type="Proteomes" id="UP001221142"/>
    </source>
</evidence>
<dbReference type="AlphaFoldDB" id="A0AAD7CB87"/>
<proteinExistence type="predicted"/>
<name>A0AAD7CB87_9AGAR</name>
<feature type="region of interest" description="Disordered" evidence="1">
    <location>
        <begin position="1"/>
        <end position="73"/>
    </location>
</feature>
<reference evidence="2" key="1">
    <citation type="submission" date="2023-03" db="EMBL/GenBank/DDBJ databases">
        <title>Massive genome expansion in bonnet fungi (Mycena s.s.) driven by repeated elements and novel gene families across ecological guilds.</title>
        <authorList>
            <consortium name="Lawrence Berkeley National Laboratory"/>
            <person name="Harder C.B."/>
            <person name="Miyauchi S."/>
            <person name="Viragh M."/>
            <person name="Kuo A."/>
            <person name="Thoen E."/>
            <person name="Andreopoulos B."/>
            <person name="Lu D."/>
            <person name="Skrede I."/>
            <person name="Drula E."/>
            <person name="Henrissat B."/>
            <person name="Morin E."/>
            <person name="Kohler A."/>
            <person name="Barry K."/>
            <person name="LaButti K."/>
            <person name="Morin E."/>
            <person name="Salamov A."/>
            <person name="Lipzen A."/>
            <person name="Mereny Z."/>
            <person name="Hegedus B."/>
            <person name="Baldrian P."/>
            <person name="Stursova M."/>
            <person name="Weitz H."/>
            <person name="Taylor A."/>
            <person name="Grigoriev I.V."/>
            <person name="Nagy L.G."/>
            <person name="Martin F."/>
            <person name="Kauserud H."/>
        </authorList>
    </citation>
    <scope>NUCLEOTIDE SEQUENCE</scope>
    <source>
        <strain evidence="2">9284</strain>
    </source>
</reference>